<sequence length="602" mass="67165">MGGASSVHLVEVQSFYARYSLEGVLGEGSYGKVYSVKDKLSPAVLAVKVQAVKAGREKPVLAEWNVWESLGSHPNIVQPVALCQEVNVYFMVMEVCAASLPDCSGSDGRLPAIIAGTQLFLGAFGALVLALTVGRVLYSPCVRRLFRNTALPGIPDALKPVYPSCSDAELIASVSLVVTVKDTCAQIIDLFQHLSKIFPEGMHVYYAYPAIRGCRHVASGEAGKALFVNFTEVAVGASDAPIAGFLKVQPLLKTKYAVLMHNDAFPMERDFACEMFRALEANPQYPIAAPQIYEAANDKIIVPHGHHQNLHVRPSKTSTNGFRIDYDLSLHLLTQRAPDDFKEGPQVDFLEDHAFFARSDRYHELLDPSGSFTLEYMDMILNMRARNTSAWYVPTARVLFDVDVNKITWEDLPYLVYKRSEQIGHQVRTYLTKKWNVEFVNTGIWNYVRYVMLADVVIKADDLPTDWDDQAAVFFCWFESVGFNRYNGQLLPDFIEQPSGGAVNISRTMKQELPTDVPAHRVPPQDAMEVLPKMPRKKAGAIDISFKEPHLPIGVKLTNCDAQEPSSYQFCGMAVQDGDQCTCYTYIVPFNLKTTLYLDKLM</sequence>
<feature type="domain" description="Protein kinase" evidence="2">
    <location>
        <begin position="19"/>
        <end position="356"/>
    </location>
</feature>
<dbReference type="SUPFAM" id="SSF53448">
    <property type="entry name" value="Nucleotide-diphospho-sugar transferases"/>
    <property type="match status" value="1"/>
</dbReference>
<organism evidence="3 4">
    <name type="scientific">Polarella glacialis</name>
    <name type="common">Dinoflagellate</name>
    <dbReference type="NCBI Taxonomy" id="89957"/>
    <lineage>
        <taxon>Eukaryota</taxon>
        <taxon>Sar</taxon>
        <taxon>Alveolata</taxon>
        <taxon>Dinophyceae</taxon>
        <taxon>Suessiales</taxon>
        <taxon>Suessiaceae</taxon>
        <taxon>Polarella</taxon>
    </lineage>
</organism>
<dbReference type="PROSITE" id="PS50011">
    <property type="entry name" value="PROTEIN_KINASE_DOM"/>
    <property type="match status" value="1"/>
</dbReference>
<dbReference type="PROSITE" id="PS00107">
    <property type="entry name" value="PROTEIN_KINASE_ATP"/>
    <property type="match status" value="1"/>
</dbReference>
<dbReference type="AlphaFoldDB" id="A0A813LIQ7"/>
<accession>A0A813LIQ7</accession>
<comment type="caution">
    <text evidence="3">The sequence shown here is derived from an EMBL/GenBank/DDBJ whole genome shotgun (WGS) entry which is preliminary data.</text>
</comment>
<feature type="binding site" evidence="1">
    <location>
        <position position="48"/>
    </location>
    <ligand>
        <name>ATP</name>
        <dbReference type="ChEBI" id="CHEBI:30616"/>
    </ligand>
</feature>
<dbReference type="EMBL" id="CAJNNW010035817">
    <property type="protein sequence ID" value="CAE8730209.1"/>
    <property type="molecule type" value="Genomic_DNA"/>
</dbReference>
<dbReference type="InterPro" id="IPR017441">
    <property type="entry name" value="Protein_kinase_ATP_BS"/>
</dbReference>
<dbReference type="Gene3D" id="1.10.510.10">
    <property type="entry name" value="Transferase(Phosphotransferase) domain 1"/>
    <property type="match status" value="1"/>
</dbReference>
<keyword evidence="1" id="KW-0547">Nucleotide-binding</keyword>
<dbReference type="GO" id="GO:0005524">
    <property type="term" value="F:ATP binding"/>
    <property type="evidence" value="ECO:0007669"/>
    <property type="project" value="UniProtKB-UniRule"/>
</dbReference>
<gene>
    <name evidence="3" type="ORF">PGLA2088_LOCUS45658</name>
</gene>
<dbReference type="InterPro" id="IPR029044">
    <property type="entry name" value="Nucleotide-diphossugar_trans"/>
</dbReference>
<feature type="non-terminal residue" evidence="3">
    <location>
        <position position="1"/>
    </location>
</feature>
<proteinExistence type="predicted"/>
<evidence type="ECO:0000313" key="3">
    <source>
        <dbReference type="EMBL" id="CAE8730209.1"/>
    </source>
</evidence>
<dbReference type="Pfam" id="PF00069">
    <property type="entry name" value="Pkinase"/>
    <property type="match status" value="1"/>
</dbReference>
<evidence type="ECO:0000256" key="1">
    <source>
        <dbReference type="PROSITE-ProRule" id="PRU10141"/>
    </source>
</evidence>
<evidence type="ECO:0000259" key="2">
    <source>
        <dbReference type="PROSITE" id="PS50011"/>
    </source>
</evidence>
<dbReference type="InterPro" id="IPR000719">
    <property type="entry name" value="Prot_kinase_dom"/>
</dbReference>
<reference evidence="3" key="1">
    <citation type="submission" date="2021-02" db="EMBL/GenBank/DDBJ databases">
        <authorList>
            <person name="Dougan E. K."/>
            <person name="Rhodes N."/>
            <person name="Thang M."/>
            <person name="Chan C."/>
        </authorList>
    </citation>
    <scope>NUCLEOTIDE SEQUENCE</scope>
</reference>
<dbReference type="InterPro" id="IPR011009">
    <property type="entry name" value="Kinase-like_dom_sf"/>
</dbReference>
<dbReference type="SUPFAM" id="SSF56112">
    <property type="entry name" value="Protein kinase-like (PK-like)"/>
    <property type="match status" value="1"/>
</dbReference>
<dbReference type="GO" id="GO:0004672">
    <property type="term" value="F:protein kinase activity"/>
    <property type="evidence" value="ECO:0007669"/>
    <property type="project" value="InterPro"/>
</dbReference>
<dbReference type="Proteomes" id="UP000626109">
    <property type="component" value="Unassembled WGS sequence"/>
</dbReference>
<keyword evidence="1" id="KW-0067">ATP-binding</keyword>
<name>A0A813LIQ7_POLGL</name>
<evidence type="ECO:0000313" key="4">
    <source>
        <dbReference type="Proteomes" id="UP000626109"/>
    </source>
</evidence>
<dbReference type="SMART" id="SM00220">
    <property type="entry name" value="S_TKc"/>
    <property type="match status" value="1"/>
</dbReference>
<protein>
    <recommendedName>
        <fullName evidence="2">Protein kinase domain-containing protein</fullName>
    </recommendedName>
</protein>